<reference evidence="6 7" key="1">
    <citation type="journal article" date="2013" name="BMC Genomics">
        <title>Genomics-driven discovery of the pneumocandin biosynthetic gene cluster in the fungus Glarea lozoyensis.</title>
        <authorList>
            <person name="Chen L."/>
            <person name="Yue Q."/>
            <person name="Zhang X."/>
            <person name="Xiang M."/>
            <person name="Wang C."/>
            <person name="Li S."/>
            <person name="Che Y."/>
            <person name="Ortiz-Lopez F.J."/>
            <person name="Bills G.F."/>
            <person name="Liu X."/>
            <person name="An Z."/>
        </authorList>
    </citation>
    <scope>NUCLEOTIDE SEQUENCE [LARGE SCALE GENOMIC DNA]</scope>
    <source>
        <strain evidence="7">ATCC 20868 / MF5171</strain>
    </source>
</reference>
<dbReference type="GO" id="GO:0008270">
    <property type="term" value="F:zinc ion binding"/>
    <property type="evidence" value="ECO:0007669"/>
    <property type="project" value="UniProtKB-KW"/>
</dbReference>
<dbReference type="PANTHER" id="PTHR12197:SF251">
    <property type="entry name" value="EG:BACR7C10.4 PROTEIN"/>
    <property type="match status" value="1"/>
</dbReference>
<keyword evidence="1" id="KW-0479">Metal-binding</keyword>
<dbReference type="InterPro" id="IPR050869">
    <property type="entry name" value="H3K4_H4K5_MeTrfase"/>
</dbReference>
<gene>
    <name evidence="6" type="ORF">GLAREA_04909</name>
</gene>
<dbReference type="OrthoDB" id="5945798at2759"/>
<dbReference type="EMBL" id="KE145369">
    <property type="protein sequence ID" value="EPE28118.1"/>
    <property type="molecule type" value="Genomic_DNA"/>
</dbReference>
<dbReference type="Pfam" id="PF01753">
    <property type="entry name" value="zf-MYND"/>
    <property type="match status" value="1"/>
</dbReference>
<dbReference type="HOGENOM" id="CLU_504426_0_0_1"/>
<name>S3DNR1_GLAL2</name>
<evidence type="ECO:0000313" key="7">
    <source>
        <dbReference type="Proteomes" id="UP000016922"/>
    </source>
</evidence>
<evidence type="ECO:0000259" key="5">
    <source>
        <dbReference type="PROSITE" id="PS50865"/>
    </source>
</evidence>
<dbReference type="SUPFAM" id="SSF144232">
    <property type="entry name" value="HIT/MYND zinc finger-like"/>
    <property type="match status" value="1"/>
</dbReference>
<dbReference type="PANTHER" id="PTHR12197">
    <property type="entry name" value="HISTONE-LYSINE N-METHYLTRANSFERASE SMYD"/>
    <property type="match status" value="1"/>
</dbReference>
<accession>S3DNR1</accession>
<dbReference type="InterPro" id="IPR002893">
    <property type="entry name" value="Znf_MYND"/>
</dbReference>
<keyword evidence="7" id="KW-1185">Reference proteome</keyword>
<evidence type="ECO:0000256" key="4">
    <source>
        <dbReference type="PROSITE-ProRule" id="PRU00134"/>
    </source>
</evidence>
<dbReference type="PROSITE" id="PS50865">
    <property type="entry name" value="ZF_MYND_2"/>
    <property type="match status" value="1"/>
</dbReference>
<evidence type="ECO:0000256" key="3">
    <source>
        <dbReference type="ARBA" id="ARBA00022833"/>
    </source>
</evidence>
<dbReference type="Gene3D" id="6.10.140.2220">
    <property type="match status" value="1"/>
</dbReference>
<proteinExistence type="predicted"/>
<dbReference type="AlphaFoldDB" id="S3DNR1"/>
<dbReference type="InterPro" id="IPR046341">
    <property type="entry name" value="SET_dom_sf"/>
</dbReference>
<dbReference type="Proteomes" id="UP000016922">
    <property type="component" value="Unassembled WGS sequence"/>
</dbReference>
<evidence type="ECO:0000313" key="6">
    <source>
        <dbReference type="EMBL" id="EPE28118.1"/>
    </source>
</evidence>
<protein>
    <submittedName>
        <fullName evidence="6">HIT/MYND zinc finger-like protein</fullName>
    </submittedName>
</protein>
<evidence type="ECO:0000256" key="2">
    <source>
        <dbReference type="ARBA" id="ARBA00022771"/>
    </source>
</evidence>
<dbReference type="RefSeq" id="XP_008085477.1">
    <property type="nucleotide sequence ID" value="XM_008087286.1"/>
</dbReference>
<keyword evidence="3" id="KW-0862">Zinc</keyword>
<dbReference type="SUPFAM" id="SSF82199">
    <property type="entry name" value="SET domain"/>
    <property type="match status" value="1"/>
</dbReference>
<dbReference type="GeneID" id="19463964"/>
<feature type="domain" description="MYND-type" evidence="5">
    <location>
        <begin position="75"/>
        <end position="140"/>
    </location>
</feature>
<sequence length="493" mass="55444">MVPETTGSPNMDERVQIPFRVDTKVPLVVKDSSIKSNDVGIFVQAAVKEADLIFKVKKPLLNIVNDDESALSNTCDHCFAVKASSISSQHTYPPDTKAAKGPYIDDDLLTLKRCGSCKVYSYCSKSCQKNAWKEYHRFECAALSTIKGVGEAARAILFNREGRFLLRLLKLRENKMLNEEEWKEVTCLSTGKDALISEPSFRRIATAYAENFTVMKISTLGQEEILDLFCMMHQNQRRMATALVRDHDAFLPQMPAVLEVGVTLEPFTSKIAHSCNPNSWILKNLDISKPKLSSTLMVNIQDMIKEFQKEGHGWSSPSMLFLYQSTLPLLYANGNFAECLKICLKIRYIIEPAQVPPIHLSAKISTLQNLLACIRMPTKAGEDIAWSCTAVSFHLQRLLARDASRCYGVNSAVAVKEEFRNNRLRQTFTVIASGLDFQHPVMSSGMKLAPSEWQDFLNTPLHNSDNVKVKFLSNMNHLLKWAGLPELSEKELI</sequence>
<keyword evidence="2 4" id="KW-0863">Zinc-finger</keyword>
<dbReference type="GO" id="GO:0005634">
    <property type="term" value="C:nucleus"/>
    <property type="evidence" value="ECO:0007669"/>
    <property type="project" value="TreeGrafter"/>
</dbReference>
<organism evidence="6 7">
    <name type="scientific">Glarea lozoyensis (strain ATCC 20868 / MF5171)</name>
    <dbReference type="NCBI Taxonomy" id="1116229"/>
    <lineage>
        <taxon>Eukaryota</taxon>
        <taxon>Fungi</taxon>
        <taxon>Dikarya</taxon>
        <taxon>Ascomycota</taxon>
        <taxon>Pezizomycotina</taxon>
        <taxon>Leotiomycetes</taxon>
        <taxon>Helotiales</taxon>
        <taxon>Helotiaceae</taxon>
        <taxon>Glarea</taxon>
    </lineage>
</organism>
<evidence type="ECO:0000256" key="1">
    <source>
        <dbReference type="ARBA" id="ARBA00022723"/>
    </source>
</evidence>
<dbReference type="KEGG" id="glz:GLAREA_04909"/>